<evidence type="ECO:0000256" key="1">
    <source>
        <dbReference type="ARBA" id="ARBA00008070"/>
    </source>
</evidence>
<dbReference type="InterPro" id="IPR013577">
    <property type="entry name" value="LLGL2"/>
</dbReference>
<dbReference type="SUPFAM" id="SSF50978">
    <property type="entry name" value="WD40 repeat-like"/>
    <property type="match status" value="1"/>
</dbReference>
<dbReference type="PANTHER" id="PTHR10241:SF29">
    <property type="entry name" value="LETHAL(2) GIANT LARVAE PROTEIN"/>
    <property type="match status" value="1"/>
</dbReference>
<dbReference type="OrthoDB" id="19944at2759"/>
<accession>A0A7R8WMS1</accession>
<evidence type="ECO:0000256" key="3">
    <source>
        <dbReference type="ARBA" id="ARBA00022574"/>
    </source>
</evidence>
<feature type="region of interest" description="Disordered" evidence="5">
    <location>
        <begin position="376"/>
        <end position="461"/>
    </location>
</feature>
<dbReference type="Gene3D" id="2.130.10.10">
    <property type="entry name" value="YVTN repeat-like/Quinoprotein amine dehydrogenase"/>
    <property type="match status" value="1"/>
</dbReference>
<dbReference type="GO" id="GO:0051294">
    <property type="term" value="P:establishment of spindle orientation"/>
    <property type="evidence" value="ECO:0007669"/>
    <property type="project" value="TreeGrafter"/>
</dbReference>
<dbReference type="Pfam" id="PF08366">
    <property type="entry name" value="LLGL"/>
    <property type="match status" value="1"/>
</dbReference>
<dbReference type="GO" id="GO:0019905">
    <property type="term" value="F:syntaxin binding"/>
    <property type="evidence" value="ECO:0007669"/>
    <property type="project" value="TreeGrafter"/>
</dbReference>
<gene>
    <name evidence="6" type="ORF">CTOB1V02_LOCUS12488</name>
</gene>
<keyword evidence="4" id="KW-0677">Repeat</keyword>
<keyword evidence="3" id="KW-0853">WD repeat</keyword>
<dbReference type="PANTHER" id="PTHR10241">
    <property type="entry name" value="LETHAL 2 GIANT LARVAE PROTEIN"/>
    <property type="match status" value="1"/>
</dbReference>
<feature type="non-terminal residue" evidence="6">
    <location>
        <position position="1"/>
    </location>
</feature>
<dbReference type="PRINTS" id="PR00962">
    <property type="entry name" value="LETHAL2GIANT"/>
</dbReference>
<name>A0A7R8WMS1_9CRUS</name>
<proteinExistence type="inferred from homology"/>
<dbReference type="AlphaFoldDB" id="A0A7R8WMS1"/>
<evidence type="ECO:0000256" key="5">
    <source>
        <dbReference type="SAM" id="MobiDB-lite"/>
    </source>
</evidence>
<dbReference type="GO" id="GO:0030864">
    <property type="term" value="C:cortical actin cytoskeleton"/>
    <property type="evidence" value="ECO:0007669"/>
    <property type="project" value="TreeGrafter"/>
</dbReference>
<dbReference type="GO" id="GO:0006887">
    <property type="term" value="P:exocytosis"/>
    <property type="evidence" value="ECO:0007669"/>
    <property type="project" value="UniProtKB-KW"/>
</dbReference>
<protein>
    <submittedName>
        <fullName evidence="6">Uncharacterized protein</fullName>
    </submittedName>
</protein>
<dbReference type="GO" id="GO:0008593">
    <property type="term" value="P:regulation of Notch signaling pathway"/>
    <property type="evidence" value="ECO:0007669"/>
    <property type="project" value="TreeGrafter"/>
</dbReference>
<dbReference type="EMBL" id="OB669435">
    <property type="protein sequence ID" value="CAD7234672.1"/>
    <property type="molecule type" value="Genomic_DNA"/>
</dbReference>
<evidence type="ECO:0000256" key="2">
    <source>
        <dbReference type="ARBA" id="ARBA00022483"/>
    </source>
</evidence>
<dbReference type="InterPro" id="IPR000664">
    <property type="entry name" value="Lethal2_giant"/>
</dbReference>
<dbReference type="InterPro" id="IPR036322">
    <property type="entry name" value="WD40_repeat_dom_sf"/>
</dbReference>
<dbReference type="GO" id="GO:0005096">
    <property type="term" value="F:GTPase activator activity"/>
    <property type="evidence" value="ECO:0007669"/>
    <property type="project" value="TreeGrafter"/>
</dbReference>
<evidence type="ECO:0000313" key="6">
    <source>
        <dbReference type="EMBL" id="CAD7234672.1"/>
    </source>
</evidence>
<dbReference type="GO" id="GO:0030866">
    <property type="term" value="P:cortical actin cytoskeleton organization"/>
    <property type="evidence" value="ECO:0007669"/>
    <property type="project" value="TreeGrafter"/>
</dbReference>
<dbReference type="GO" id="GO:0006893">
    <property type="term" value="P:Golgi to plasma membrane transport"/>
    <property type="evidence" value="ECO:0007669"/>
    <property type="project" value="TreeGrafter"/>
</dbReference>
<dbReference type="GO" id="GO:0005886">
    <property type="term" value="C:plasma membrane"/>
    <property type="evidence" value="ECO:0007669"/>
    <property type="project" value="TreeGrafter"/>
</dbReference>
<dbReference type="GO" id="GO:0032878">
    <property type="term" value="P:regulation of establishment or maintenance of cell polarity"/>
    <property type="evidence" value="ECO:0007669"/>
    <property type="project" value="TreeGrafter"/>
</dbReference>
<organism evidence="6">
    <name type="scientific">Cyprideis torosa</name>
    <dbReference type="NCBI Taxonomy" id="163714"/>
    <lineage>
        <taxon>Eukaryota</taxon>
        <taxon>Metazoa</taxon>
        <taxon>Ecdysozoa</taxon>
        <taxon>Arthropoda</taxon>
        <taxon>Crustacea</taxon>
        <taxon>Oligostraca</taxon>
        <taxon>Ostracoda</taxon>
        <taxon>Podocopa</taxon>
        <taxon>Podocopida</taxon>
        <taxon>Cytherocopina</taxon>
        <taxon>Cytheroidea</taxon>
        <taxon>Cytherideidae</taxon>
        <taxon>Cyprideis</taxon>
    </lineage>
</organism>
<evidence type="ECO:0000256" key="4">
    <source>
        <dbReference type="ARBA" id="ARBA00022737"/>
    </source>
</evidence>
<feature type="compositionally biased region" description="Basic residues" evidence="5">
    <location>
        <begin position="376"/>
        <end position="387"/>
    </location>
</feature>
<dbReference type="InterPro" id="IPR015943">
    <property type="entry name" value="WD40/YVTN_repeat-like_dom_sf"/>
</dbReference>
<feature type="compositionally biased region" description="Basic and acidic residues" evidence="5">
    <location>
        <begin position="412"/>
        <end position="455"/>
    </location>
</feature>
<keyword evidence="2" id="KW-0268">Exocytosis</keyword>
<sequence>MLIYSGGMVRSSHGDKMTVSISQGDNSIVLDFTANVVDFLTISEPDSASEFENPIALFVLTEEELVAVDLSTPGWPLFPLPCLAPLHASAVTCSYLVSAVAEGLWARLQTMAHEQKRRKGLSEKPWPVTGGQPLTEDPPKKKDGNQPSPPTRRTLLLTGHEDGSIRGWDVSGVCMTELFHVSTGKLFQGEHNEAPPPEDEEEWPKFRKVGQFDPFSDDPLLAVKKLWLCPFTGNLVAGGTAGQILMFSLANEASEKPLQVIQANLMEETDSFVWKGHDALSLVEGSVEYSAPGFQPSFMVQCFPPVSVASLTMESGWGLIAAGTTHGFLVVDATQKKIVFSKCTLPVHELAVGAHGDNPMSRKKSFKKSLRQSFRRLRKGRSHHRHGAGSSASGKSGKANSLPEEEEEEKKEEEKKEEVKKEEGKKEEVKKEEGKKGEEKKAEEKEAKKEEDRGKSSKKAR</sequence>
<feature type="region of interest" description="Disordered" evidence="5">
    <location>
        <begin position="116"/>
        <end position="156"/>
    </location>
</feature>
<feature type="compositionally biased region" description="Low complexity" evidence="5">
    <location>
        <begin position="388"/>
        <end position="399"/>
    </location>
</feature>
<comment type="similarity">
    <text evidence="1">Belongs to the WD repeat L(2)GL family.</text>
</comment>
<reference evidence="6" key="1">
    <citation type="submission" date="2020-11" db="EMBL/GenBank/DDBJ databases">
        <authorList>
            <person name="Tran Van P."/>
        </authorList>
    </citation>
    <scope>NUCLEOTIDE SEQUENCE</scope>
</reference>
<dbReference type="GO" id="GO:0045159">
    <property type="term" value="F:myosin II binding"/>
    <property type="evidence" value="ECO:0007669"/>
    <property type="project" value="TreeGrafter"/>
</dbReference>